<reference evidence="1 2" key="1">
    <citation type="submission" date="2018-05" db="EMBL/GenBank/DDBJ databases">
        <title>Genomic Encyclopedia of Type Strains, Phase IV (KMG-IV): sequencing the most valuable type-strain genomes for metagenomic binning, comparative biology and taxonomic classification.</title>
        <authorList>
            <person name="Goeker M."/>
        </authorList>
    </citation>
    <scope>NUCLEOTIDE SEQUENCE [LARGE SCALE GENOMIC DNA]</scope>
    <source>
        <strain evidence="1 2">DSM 44704</strain>
    </source>
</reference>
<organism evidence="1 2">
    <name type="scientific">Nocardia tenerifensis</name>
    <dbReference type="NCBI Taxonomy" id="228006"/>
    <lineage>
        <taxon>Bacteria</taxon>
        <taxon>Bacillati</taxon>
        <taxon>Actinomycetota</taxon>
        <taxon>Actinomycetes</taxon>
        <taxon>Mycobacteriales</taxon>
        <taxon>Nocardiaceae</taxon>
        <taxon>Nocardia</taxon>
    </lineage>
</organism>
<dbReference type="RefSeq" id="WP_146251461.1">
    <property type="nucleotide sequence ID" value="NZ_QJKF01000032.1"/>
</dbReference>
<dbReference type="OrthoDB" id="4561669at2"/>
<protein>
    <submittedName>
        <fullName evidence="1">Uncharacterized protein</fullName>
    </submittedName>
</protein>
<sequence>MRVDLERTVQVVQAATDFDWTWTVDDLPGFAEQVGWQVGNLGQRSPTMTTNLEVNRVDAMAYVEDTRAMPRPLNSVEFYFSDVVRDDPTVKPFLDSAFDELVQRVFVLVGQCPTGWWINPSRGLRWDLPNLVLQISVRDHSGDVELISPVYKAWRDGIDKRIEEEANPDQERVWRFD</sequence>
<evidence type="ECO:0000313" key="2">
    <source>
        <dbReference type="Proteomes" id="UP000247569"/>
    </source>
</evidence>
<comment type="caution">
    <text evidence="1">The sequence shown here is derived from an EMBL/GenBank/DDBJ whole genome shotgun (WGS) entry which is preliminary data.</text>
</comment>
<dbReference type="InterPro" id="IPR046268">
    <property type="entry name" value="DUF6301"/>
</dbReference>
<keyword evidence="2" id="KW-1185">Reference proteome</keyword>
<dbReference type="Proteomes" id="UP000247569">
    <property type="component" value="Unassembled WGS sequence"/>
</dbReference>
<gene>
    <name evidence="1" type="ORF">DFR70_13229</name>
</gene>
<proteinExistence type="predicted"/>
<dbReference type="EMBL" id="QJKF01000032">
    <property type="protein sequence ID" value="PXX52644.1"/>
    <property type="molecule type" value="Genomic_DNA"/>
</dbReference>
<dbReference type="AlphaFoldDB" id="A0A318JRW5"/>
<evidence type="ECO:0000313" key="1">
    <source>
        <dbReference type="EMBL" id="PXX52644.1"/>
    </source>
</evidence>
<name>A0A318JRW5_9NOCA</name>
<dbReference type="Pfam" id="PF19818">
    <property type="entry name" value="DUF6301"/>
    <property type="match status" value="1"/>
</dbReference>
<accession>A0A318JRW5</accession>